<evidence type="ECO:0000256" key="13">
    <source>
        <dbReference type="ARBA" id="ARBA00023136"/>
    </source>
</evidence>
<evidence type="ECO:0000256" key="3">
    <source>
        <dbReference type="ARBA" id="ARBA00004236"/>
    </source>
</evidence>
<keyword evidence="13 16" id="KW-0472">Membrane</keyword>
<protein>
    <recommendedName>
        <fullName evidence="4">histidine kinase</fullName>
        <ecNumber evidence="4">2.7.13.3</ecNumber>
    </recommendedName>
</protein>
<keyword evidence="9" id="KW-0418">Kinase</keyword>
<evidence type="ECO:0000256" key="6">
    <source>
        <dbReference type="ARBA" id="ARBA00022679"/>
    </source>
</evidence>
<evidence type="ECO:0000256" key="1">
    <source>
        <dbReference type="ARBA" id="ARBA00000085"/>
    </source>
</evidence>
<accession>A0ABN1H199</accession>
<evidence type="ECO:0000259" key="17">
    <source>
        <dbReference type="PROSITE" id="PS50109"/>
    </source>
</evidence>
<dbReference type="SMART" id="SM00388">
    <property type="entry name" value="HisKA"/>
    <property type="match status" value="1"/>
</dbReference>
<dbReference type="InterPro" id="IPR036097">
    <property type="entry name" value="HisK_dim/P_sf"/>
</dbReference>
<keyword evidence="14" id="KW-0175">Coiled coil</keyword>
<evidence type="ECO:0000256" key="4">
    <source>
        <dbReference type="ARBA" id="ARBA00012438"/>
    </source>
</evidence>
<dbReference type="SMART" id="SM00387">
    <property type="entry name" value="HATPase_c"/>
    <property type="match status" value="1"/>
</dbReference>
<evidence type="ECO:0000313" key="19">
    <source>
        <dbReference type="Proteomes" id="UP001500957"/>
    </source>
</evidence>
<dbReference type="PRINTS" id="PR00344">
    <property type="entry name" value="BCTRLSENSOR"/>
</dbReference>
<keyword evidence="5" id="KW-0597">Phosphoprotein</keyword>
<feature type="coiled-coil region" evidence="14">
    <location>
        <begin position="283"/>
        <end position="314"/>
    </location>
</feature>
<gene>
    <name evidence="18" type="ORF">GCM10009547_31920</name>
</gene>
<name>A0ABN1H199_9ACTN</name>
<reference evidence="18 19" key="1">
    <citation type="journal article" date="2019" name="Int. J. Syst. Evol. Microbiol.">
        <title>The Global Catalogue of Microorganisms (GCM) 10K type strain sequencing project: providing services to taxonomists for standard genome sequencing and annotation.</title>
        <authorList>
            <consortium name="The Broad Institute Genomics Platform"/>
            <consortium name="The Broad Institute Genome Sequencing Center for Infectious Disease"/>
            <person name="Wu L."/>
            <person name="Ma J."/>
        </authorList>
    </citation>
    <scope>NUCLEOTIDE SEQUENCE [LARGE SCALE GENOMIC DNA]</scope>
    <source>
        <strain evidence="18 19">JCM 10671</strain>
    </source>
</reference>
<keyword evidence="8" id="KW-0547">Nucleotide-binding</keyword>
<dbReference type="EC" id="2.7.13.3" evidence="4"/>
<evidence type="ECO:0000256" key="14">
    <source>
        <dbReference type="SAM" id="Coils"/>
    </source>
</evidence>
<dbReference type="SUPFAM" id="SSF55874">
    <property type="entry name" value="ATPase domain of HSP90 chaperone/DNA topoisomerase II/histidine kinase"/>
    <property type="match status" value="1"/>
</dbReference>
<evidence type="ECO:0000256" key="2">
    <source>
        <dbReference type="ARBA" id="ARBA00004141"/>
    </source>
</evidence>
<keyword evidence="7 16" id="KW-0812">Transmembrane</keyword>
<dbReference type="Gene3D" id="1.20.120.620">
    <property type="entry name" value="Backbone structure of the membrane domain of e. Coli histidine kinase receptor kdpd"/>
    <property type="match status" value="1"/>
</dbReference>
<evidence type="ECO:0000256" key="5">
    <source>
        <dbReference type="ARBA" id="ARBA00022553"/>
    </source>
</evidence>
<keyword evidence="19" id="KW-1185">Reference proteome</keyword>
<evidence type="ECO:0000256" key="10">
    <source>
        <dbReference type="ARBA" id="ARBA00022840"/>
    </source>
</evidence>
<dbReference type="Proteomes" id="UP001500957">
    <property type="component" value="Unassembled WGS sequence"/>
</dbReference>
<dbReference type="InterPro" id="IPR003594">
    <property type="entry name" value="HATPase_dom"/>
</dbReference>
<keyword evidence="6" id="KW-0808">Transferase</keyword>
<evidence type="ECO:0000256" key="15">
    <source>
        <dbReference type="SAM" id="MobiDB-lite"/>
    </source>
</evidence>
<keyword evidence="12" id="KW-0902">Two-component regulatory system</keyword>
<feature type="compositionally biased region" description="Low complexity" evidence="15">
    <location>
        <begin position="463"/>
        <end position="472"/>
    </location>
</feature>
<dbReference type="Pfam" id="PF00512">
    <property type="entry name" value="HisKA"/>
    <property type="match status" value="1"/>
</dbReference>
<dbReference type="InterPro" id="IPR005467">
    <property type="entry name" value="His_kinase_dom"/>
</dbReference>
<dbReference type="Gene3D" id="3.30.565.10">
    <property type="entry name" value="Histidine kinase-like ATPase, C-terminal domain"/>
    <property type="match status" value="1"/>
</dbReference>
<keyword evidence="10" id="KW-0067">ATP-binding</keyword>
<evidence type="ECO:0000256" key="9">
    <source>
        <dbReference type="ARBA" id="ARBA00022777"/>
    </source>
</evidence>
<evidence type="ECO:0000256" key="16">
    <source>
        <dbReference type="SAM" id="Phobius"/>
    </source>
</evidence>
<dbReference type="InterPro" id="IPR003661">
    <property type="entry name" value="HisK_dim/P_dom"/>
</dbReference>
<dbReference type="Pfam" id="PF13493">
    <property type="entry name" value="DUF4118"/>
    <property type="match status" value="1"/>
</dbReference>
<dbReference type="EMBL" id="BAAAHE010000026">
    <property type="protein sequence ID" value="GAA0626158.1"/>
    <property type="molecule type" value="Genomic_DNA"/>
</dbReference>
<feature type="domain" description="Histidine kinase" evidence="17">
    <location>
        <begin position="259"/>
        <end position="472"/>
    </location>
</feature>
<evidence type="ECO:0000256" key="12">
    <source>
        <dbReference type="ARBA" id="ARBA00023012"/>
    </source>
</evidence>
<evidence type="ECO:0000313" key="18">
    <source>
        <dbReference type="EMBL" id="GAA0626158.1"/>
    </source>
</evidence>
<feature type="region of interest" description="Disordered" evidence="15">
    <location>
        <begin position="455"/>
        <end position="478"/>
    </location>
</feature>
<dbReference type="PANTHER" id="PTHR45569">
    <property type="entry name" value="SENSOR PROTEIN KDPD"/>
    <property type="match status" value="1"/>
</dbReference>
<comment type="catalytic activity">
    <reaction evidence="1">
        <text>ATP + protein L-histidine = ADP + protein N-phospho-L-histidine.</text>
        <dbReference type="EC" id="2.7.13.3"/>
    </reaction>
</comment>
<organism evidence="18 19">
    <name type="scientific">Sporichthya brevicatena</name>
    <dbReference type="NCBI Taxonomy" id="171442"/>
    <lineage>
        <taxon>Bacteria</taxon>
        <taxon>Bacillati</taxon>
        <taxon>Actinomycetota</taxon>
        <taxon>Actinomycetes</taxon>
        <taxon>Sporichthyales</taxon>
        <taxon>Sporichthyaceae</taxon>
        <taxon>Sporichthya</taxon>
    </lineage>
</organism>
<feature type="transmembrane region" description="Helical" evidence="16">
    <location>
        <begin position="98"/>
        <end position="119"/>
    </location>
</feature>
<dbReference type="CDD" id="cd00082">
    <property type="entry name" value="HisKA"/>
    <property type="match status" value="1"/>
</dbReference>
<dbReference type="PROSITE" id="PS50109">
    <property type="entry name" value="HIS_KIN"/>
    <property type="match status" value="1"/>
</dbReference>
<dbReference type="InterPro" id="IPR038318">
    <property type="entry name" value="KdpD_sf"/>
</dbReference>
<comment type="caution">
    <text evidence="18">The sequence shown here is derived from an EMBL/GenBank/DDBJ whole genome shotgun (WGS) entry which is preliminary data.</text>
</comment>
<dbReference type="SUPFAM" id="SSF47384">
    <property type="entry name" value="Homodimeric domain of signal transducing histidine kinase"/>
    <property type="match status" value="1"/>
</dbReference>
<evidence type="ECO:0000256" key="7">
    <source>
        <dbReference type="ARBA" id="ARBA00022692"/>
    </source>
</evidence>
<dbReference type="InterPro" id="IPR036890">
    <property type="entry name" value="HATPase_C_sf"/>
</dbReference>
<feature type="transmembrane region" description="Helical" evidence="16">
    <location>
        <begin position="51"/>
        <end position="78"/>
    </location>
</feature>
<evidence type="ECO:0000256" key="8">
    <source>
        <dbReference type="ARBA" id="ARBA00022741"/>
    </source>
</evidence>
<sequence length="478" mass="49498">MPDDEPSSAGAGLPRTRRWAALGTAAAVLPAMTVVMVGVRENLDLESVLLLYVLAVVLISLLGGVLPAVVAAAAALLLATHWFTEPYGDWDVTHRLDAIALVTFGLVAVGVSVTVELAARARVAAARERVEADLLSRVTSGPVRETSLADVLTQVRDAFGMTSVALLADASTGSPRTVGRVGPPLTEAPVISADAGDGLRLVAVGPEHLAADRRLFGRLAGAAARAWDAQRLAEAAAQEAARAADLAEVDRLRSALLAAVGHDLRTPLAGIKAAVSSLRAPDVAFAEADRAELLAQIENSADRLDELVANLLAMSRLQAGVLSVQIAPVALDEVVARVLLEGSRDTPVEVDVPDDLPHARTDGGLLERVVANVVDNACRFAPAGTVVRIVGRATADGRALRLAVTDRGPGVPPEQWEEMFTPFQRLDDRSGPGVGLGLAIARGFTTAVGGTLTPSATEGGGLTMTLTLPLEPDSAGRT</sequence>
<dbReference type="Pfam" id="PF02518">
    <property type="entry name" value="HATPase_c"/>
    <property type="match status" value="1"/>
</dbReference>
<feature type="transmembrane region" description="Helical" evidence="16">
    <location>
        <begin position="20"/>
        <end position="39"/>
    </location>
</feature>
<keyword evidence="11 16" id="KW-1133">Transmembrane helix</keyword>
<evidence type="ECO:0000256" key="11">
    <source>
        <dbReference type="ARBA" id="ARBA00022989"/>
    </source>
</evidence>
<comment type="subcellular location">
    <subcellularLocation>
        <location evidence="3">Cell membrane</location>
    </subcellularLocation>
    <subcellularLocation>
        <location evidence="2">Membrane</location>
        <topology evidence="2">Multi-pass membrane protein</topology>
    </subcellularLocation>
</comment>
<dbReference type="InterPro" id="IPR004358">
    <property type="entry name" value="Sig_transdc_His_kin-like_C"/>
</dbReference>
<dbReference type="RefSeq" id="WP_344606493.1">
    <property type="nucleotide sequence ID" value="NZ_BAAAHE010000026.1"/>
</dbReference>
<dbReference type="InterPro" id="IPR052023">
    <property type="entry name" value="Histidine_kinase_KdpD"/>
</dbReference>
<proteinExistence type="predicted"/>
<dbReference type="InterPro" id="IPR025201">
    <property type="entry name" value="KdpD_TM"/>
</dbReference>
<dbReference type="PANTHER" id="PTHR45569:SF1">
    <property type="entry name" value="SENSOR PROTEIN KDPD"/>
    <property type="match status" value="1"/>
</dbReference>
<dbReference type="Gene3D" id="1.10.287.130">
    <property type="match status" value="1"/>
</dbReference>